<accession>A0AC61L303</accession>
<proteinExistence type="predicted"/>
<name>A0AC61L303_9EURY</name>
<dbReference type="Proteomes" id="UP000248329">
    <property type="component" value="Unassembled WGS sequence"/>
</dbReference>
<evidence type="ECO:0000313" key="1">
    <source>
        <dbReference type="EMBL" id="PXF60604.1"/>
    </source>
</evidence>
<evidence type="ECO:0000313" key="2">
    <source>
        <dbReference type="Proteomes" id="UP000248329"/>
    </source>
</evidence>
<comment type="caution">
    <text evidence="1">The sequence shown here is derived from an EMBL/GenBank/DDBJ whole genome shotgun (WGS) entry which is preliminary data.</text>
</comment>
<reference evidence="1" key="1">
    <citation type="submission" date="2018-01" db="EMBL/GenBank/DDBJ databases">
        <authorList>
            <person name="Krukenberg V."/>
        </authorList>
    </citation>
    <scope>NUCLEOTIDE SEQUENCE</scope>
    <source>
        <strain evidence="1">E20ANME2</strain>
    </source>
</reference>
<organism evidence="1 2">
    <name type="scientific">Candidatus Methanogaster sp</name>
    <dbReference type="NCBI Taxonomy" id="3386292"/>
    <lineage>
        <taxon>Archaea</taxon>
        <taxon>Methanobacteriati</taxon>
        <taxon>Methanobacteriota</taxon>
        <taxon>Stenosarchaea group</taxon>
        <taxon>Methanomicrobia</taxon>
        <taxon>Methanosarcinales</taxon>
        <taxon>ANME-2 cluster</taxon>
        <taxon>Candidatus Methanogasteraceae</taxon>
        <taxon>Candidatus Methanogaster</taxon>
    </lineage>
</organism>
<dbReference type="EMBL" id="PQXF01000014">
    <property type="protein sequence ID" value="PXF60604.1"/>
    <property type="molecule type" value="Genomic_DNA"/>
</dbReference>
<sequence length="263" mass="29369">MDGRYYNVTVTGDVQDIGFRRFIESTANSYHVRGYVFNDLDGSVKMLCGGSVESVNELFHAIQTRAPPGISIGQFVKDEIITDIDLNMPSEFLKLGTDEISDIGRKLDKGVKLLEALPDIKESVSILPDIKESVSILPDIKESVSILPDIKESVSILPDIKESVSILPDIKESVSILPDIKESVSILPDIKESVSILPDIKIGIDAMNMKFDAFTDEQRTFNQNVGSHTKRLDGYIEEQREHNKLMGAHNLRLEQILQKLVEK</sequence>
<protein>
    <submittedName>
        <fullName evidence="1">Uncharacterized protein</fullName>
    </submittedName>
</protein>
<gene>
    <name evidence="1" type="ORF">C4B59_08785</name>
</gene>